<evidence type="ECO:0000313" key="2">
    <source>
        <dbReference type="Proteomes" id="UP001172386"/>
    </source>
</evidence>
<dbReference type="EMBL" id="JAPDRQ010000226">
    <property type="protein sequence ID" value="KAJ9651961.1"/>
    <property type="molecule type" value="Genomic_DNA"/>
</dbReference>
<sequence length="619" mass="70267">MSILRVPLAARYRQIAESSTRQGASQTLEQAQALCKASNEETSAHKEAVDAAFREVFYELIASLNIEKDEYAPIWSLLDSVNLLCDHELCEPALGFWLVEDLLDSHTISGCHKVFNYLELRRERMTKEHLKQKNLTILRCCNDLLRRLSRAEDTVFCGRVFIYLFQSFPLGDKSSVNLRGEFHTENLTTFDENPLRPGDGDGEMDVDPQEGTSEPDVKDPSQAVKAGQETVKLDELYPVFWSLQSLFSQPTKLFETASMQQFKDGIGQTMACFTQVINNSTTAAAVQEAEKRGVKRKRGDLDGENTELNSSAFNPRYLTNRDLFDLEIHDIEFRRHMLVQALILLDFLLALTSQSKAKLVNTINTILKELVDTGKLKENQAKSNTMMMKAIYEKLTLSDEDRAWVIETRRTIEKYLEEGNGQEGRYYLRMVNMVLSRDKNWAIWKAANCPEIKRDPVDASVDLQSQDALHEISIQANRPILKPDGADQLAFLSESESVEALKQKRPNIPSLEQYHRAMQVDDLDLEFATEEEVKDIQARKAGRLWRALRSARGKRFTLCEEIRNGDNPDALIGKTNSEEVKGEEVEDGQNERKLTREEEPASGQVDVESAPSAMQAQEA</sequence>
<protein>
    <submittedName>
        <fullName evidence="1">Uncharacterized protein</fullName>
    </submittedName>
</protein>
<accession>A0ACC2ZWH1</accession>
<evidence type="ECO:0000313" key="1">
    <source>
        <dbReference type="EMBL" id="KAJ9651961.1"/>
    </source>
</evidence>
<proteinExistence type="predicted"/>
<name>A0ACC2ZWH1_9EURO</name>
<reference evidence="1" key="1">
    <citation type="submission" date="2022-10" db="EMBL/GenBank/DDBJ databases">
        <title>Culturing micro-colonial fungi from biological soil crusts in the Mojave desert and describing Neophaeococcomyces mojavensis, and introducing the new genera and species Taxawa tesnikishii.</title>
        <authorList>
            <person name="Kurbessoian T."/>
            <person name="Stajich J.E."/>
        </authorList>
    </citation>
    <scope>NUCLEOTIDE SEQUENCE</scope>
    <source>
        <strain evidence="1">JES_112</strain>
    </source>
</reference>
<comment type="caution">
    <text evidence="1">The sequence shown here is derived from an EMBL/GenBank/DDBJ whole genome shotgun (WGS) entry which is preliminary data.</text>
</comment>
<organism evidence="1 2">
    <name type="scientific">Neophaeococcomyces mojaviensis</name>
    <dbReference type="NCBI Taxonomy" id="3383035"/>
    <lineage>
        <taxon>Eukaryota</taxon>
        <taxon>Fungi</taxon>
        <taxon>Dikarya</taxon>
        <taxon>Ascomycota</taxon>
        <taxon>Pezizomycotina</taxon>
        <taxon>Eurotiomycetes</taxon>
        <taxon>Chaetothyriomycetidae</taxon>
        <taxon>Chaetothyriales</taxon>
        <taxon>Chaetothyriales incertae sedis</taxon>
        <taxon>Neophaeococcomyces</taxon>
    </lineage>
</organism>
<keyword evidence="2" id="KW-1185">Reference proteome</keyword>
<gene>
    <name evidence="1" type="ORF">H2198_008787</name>
</gene>
<dbReference type="Proteomes" id="UP001172386">
    <property type="component" value="Unassembled WGS sequence"/>
</dbReference>